<dbReference type="InterPro" id="IPR055118">
    <property type="entry name" value="FAS-like_AT_central"/>
</dbReference>
<comment type="caution">
    <text evidence="3">The sequence shown here is derived from an EMBL/GenBank/DDBJ whole genome shotgun (WGS) entry which is preliminary data.</text>
</comment>
<keyword evidence="1" id="KW-0808">Transferase</keyword>
<organism evidence="3 4">
    <name type="scientific">Mycobacterium kansasii 662</name>
    <dbReference type="NCBI Taxonomy" id="1299326"/>
    <lineage>
        <taxon>Bacteria</taxon>
        <taxon>Bacillati</taxon>
        <taxon>Actinomycetota</taxon>
        <taxon>Actinomycetes</taxon>
        <taxon>Mycobacteriales</taxon>
        <taxon>Mycobacteriaceae</taxon>
        <taxon>Mycobacterium</taxon>
    </lineage>
</organism>
<proteinExistence type="predicted"/>
<reference evidence="3 4" key="1">
    <citation type="submission" date="2013-12" db="EMBL/GenBank/DDBJ databases">
        <authorList>
            <person name="Brown-Elliot B."/>
            <person name="Wallace R."/>
            <person name="Lenaerts A."/>
            <person name="Ordway D."/>
            <person name="DeGroote M.A."/>
            <person name="Parker T."/>
            <person name="Sizemore C."/>
            <person name="Tallon L.J."/>
            <person name="Sadzewicz L.K."/>
            <person name="Sengamalay N."/>
            <person name="Fraser C.M."/>
            <person name="Hine E."/>
            <person name="Shefchek K.A."/>
            <person name="Das S.P."/>
            <person name="Tettelin H."/>
        </authorList>
    </citation>
    <scope>NUCLEOTIDE SEQUENCE [LARGE SCALE GENOMIC DNA]</scope>
    <source>
        <strain evidence="3 4">662</strain>
    </source>
</reference>
<dbReference type="PANTHER" id="PTHR10982">
    <property type="entry name" value="MALONYL COA-ACYL CARRIER PROTEIN TRANSACYLASE"/>
    <property type="match status" value="1"/>
</dbReference>
<dbReference type="EMBL" id="JAOA01000032">
    <property type="protein sequence ID" value="ETZ97654.1"/>
    <property type="molecule type" value="Genomic_DNA"/>
</dbReference>
<accession>X7XU16</accession>
<dbReference type="GO" id="GO:0016740">
    <property type="term" value="F:transferase activity"/>
    <property type="evidence" value="ECO:0007669"/>
    <property type="project" value="UniProtKB-KW"/>
</dbReference>
<feature type="domain" description="Fatty acid synthase-like central AT" evidence="2">
    <location>
        <begin position="1"/>
        <end position="82"/>
    </location>
</feature>
<dbReference type="Pfam" id="PF22690">
    <property type="entry name" value="FAS_AT_central"/>
    <property type="match status" value="1"/>
</dbReference>
<evidence type="ECO:0000259" key="2">
    <source>
        <dbReference type="Pfam" id="PF22690"/>
    </source>
</evidence>
<dbReference type="Proteomes" id="UP000020561">
    <property type="component" value="Unassembled WGS sequence"/>
</dbReference>
<dbReference type="InterPro" id="IPR050830">
    <property type="entry name" value="Fungal_FAS"/>
</dbReference>
<evidence type="ECO:0000256" key="1">
    <source>
        <dbReference type="ARBA" id="ARBA00022679"/>
    </source>
</evidence>
<dbReference type="PATRIC" id="fig|1299326.3.peg.6537"/>
<gene>
    <name evidence="3" type="ORF">I545_6807</name>
</gene>
<evidence type="ECO:0000313" key="4">
    <source>
        <dbReference type="Proteomes" id="UP000020561"/>
    </source>
</evidence>
<name>X7XU16_MYCKA</name>
<evidence type="ECO:0000313" key="3">
    <source>
        <dbReference type="EMBL" id="ETZ97654.1"/>
    </source>
</evidence>
<sequence>MSVTNADPERIQRLLEDFAQDVRTVLPPVLSIRNGRRSVVITGTPSSSRASNCIAVRSRRRRKPTARTKVRGGDVFAPVFEPVRVEVGFHTPRLGDGIDIVGSWAEKVGLDIALARELAESILVRKVDWVDEITRVHEAGGRAGSLIWVQGTS</sequence>
<dbReference type="PANTHER" id="PTHR10982:SF21">
    <property type="entry name" value="FATTY ACID SYNTHASE SUBUNIT BETA"/>
    <property type="match status" value="1"/>
</dbReference>
<protein>
    <submittedName>
        <fullName evidence="3">Putative fatty acid synthetase</fullName>
    </submittedName>
</protein>
<dbReference type="AlphaFoldDB" id="X7XU16"/>